<evidence type="ECO:0000313" key="4">
    <source>
        <dbReference type="Proteomes" id="UP000062912"/>
    </source>
</evidence>
<dbReference type="AlphaFoldDB" id="A0A132EGH0"/>
<feature type="region of interest" description="Disordered" evidence="1">
    <location>
        <begin position="43"/>
        <end position="87"/>
    </location>
</feature>
<dbReference type="RefSeq" id="WP_060241720.1">
    <property type="nucleotide sequence ID" value="NZ_LPJR01000029.1"/>
</dbReference>
<gene>
    <name evidence="3" type="ORF">WT56_15610</name>
</gene>
<dbReference type="InterPro" id="IPR027392">
    <property type="entry name" value="TF_Znf"/>
</dbReference>
<accession>A0A132EGH0</accession>
<dbReference type="OrthoDB" id="9814037at2"/>
<organism evidence="3 4">
    <name type="scientific">Burkholderia pseudomultivorans</name>
    <dbReference type="NCBI Taxonomy" id="1207504"/>
    <lineage>
        <taxon>Bacteria</taxon>
        <taxon>Pseudomonadati</taxon>
        <taxon>Pseudomonadota</taxon>
        <taxon>Betaproteobacteria</taxon>
        <taxon>Burkholderiales</taxon>
        <taxon>Burkholderiaceae</taxon>
        <taxon>Burkholderia</taxon>
        <taxon>Burkholderia cepacia complex</taxon>
    </lineage>
</organism>
<proteinExistence type="predicted"/>
<dbReference type="EMBL" id="LPJR01000029">
    <property type="protein sequence ID" value="KWF29819.1"/>
    <property type="molecule type" value="Genomic_DNA"/>
</dbReference>
<dbReference type="Pfam" id="PF13453">
    <property type="entry name" value="Zn_ribbon_TFIIB"/>
    <property type="match status" value="1"/>
</dbReference>
<name>A0A132EGH0_9BURK</name>
<evidence type="ECO:0000313" key="3">
    <source>
        <dbReference type="EMBL" id="KWF29819.1"/>
    </source>
</evidence>
<protein>
    <recommendedName>
        <fullName evidence="2">Transcription factor zinc-finger domain-containing protein</fullName>
    </recommendedName>
</protein>
<reference evidence="3 4" key="1">
    <citation type="submission" date="2015-11" db="EMBL/GenBank/DDBJ databases">
        <title>Expanding the genomic diversity of Burkholderia species for the development of highly accurate diagnostics.</title>
        <authorList>
            <person name="Sahl J."/>
            <person name="Keim P."/>
            <person name="Wagner D."/>
        </authorList>
    </citation>
    <scope>NUCLEOTIDE SEQUENCE [LARGE SCALE GENOMIC DNA]</scope>
    <source>
        <strain evidence="3 4">MSMB368WGS</strain>
    </source>
</reference>
<evidence type="ECO:0000256" key="1">
    <source>
        <dbReference type="SAM" id="MobiDB-lite"/>
    </source>
</evidence>
<dbReference type="Proteomes" id="UP000062912">
    <property type="component" value="Unassembled WGS sequence"/>
</dbReference>
<feature type="domain" description="Transcription factor zinc-finger" evidence="2">
    <location>
        <begin position="2"/>
        <end position="43"/>
    </location>
</feature>
<feature type="compositionally biased region" description="Basic and acidic residues" evidence="1">
    <location>
        <begin position="43"/>
        <end position="83"/>
    </location>
</feature>
<comment type="caution">
    <text evidence="3">The sequence shown here is derived from an EMBL/GenBank/DDBJ whole genome shotgun (WGS) entry which is preliminary data.</text>
</comment>
<sequence length="100" mass="11623">MKCPVCKTPDLLMAERQSIEIDYCPTCRGVWLDPGELDKLIARDTGDTPVRREPALAQRDARAAHARDDAWGRDGRPHDDRSRHDGRRRRRSMFDLFDFD</sequence>
<evidence type="ECO:0000259" key="2">
    <source>
        <dbReference type="Pfam" id="PF13453"/>
    </source>
</evidence>